<feature type="transmembrane region" description="Helical" evidence="1">
    <location>
        <begin position="468"/>
        <end position="489"/>
    </location>
</feature>
<name>A0A0F6U7I1_MICAE</name>
<dbReference type="AlphaFoldDB" id="A0A0F6U7I1"/>
<feature type="transmembrane region" description="Helical" evidence="1">
    <location>
        <begin position="169"/>
        <end position="192"/>
    </location>
</feature>
<keyword evidence="1" id="KW-0472">Membrane</keyword>
<keyword evidence="1" id="KW-1133">Transmembrane helix</keyword>
<accession>A0A0F6U7I1</accession>
<feature type="transmembrane region" description="Helical" evidence="1">
    <location>
        <begin position="509"/>
        <end position="530"/>
    </location>
</feature>
<gene>
    <name evidence="2" type="ORF">MYAER_3729</name>
</gene>
<evidence type="ECO:0000313" key="3">
    <source>
        <dbReference type="Proteomes" id="UP000034103"/>
    </source>
</evidence>
<keyword evidence="1" id="KW-0812">Transmembrane</keyword>
<dbReference type="PATRIC" id="fig|1641812.3.peg.3858"/>
<dbReference type="EMBL" id="CP011304">
    <property type="protein sequence ID" value="AKE66061.1"/>
    <property type="molecule type" value="Genomic_DNA"/>
</dbReference>
<reference evidence="2 3" key="1">
    <citation type="journal article" date="2015" name="Genome Announc.">
        <title>Complete Genome Sequence of Microcystis aeruginosa NIES-2549, a Bloom-Forming Cyanobacterium from Lake Kasumigaura, Japan.</title>
        <authorList>
            <person name="Yamaguchi H."/>
            <person name="Suzuki S."/>
            <person name="Tanabe Y."/>
            <person name="Osana Y."/>
            <person name="Shimura Y."/>
            <person name="Ishida K."/>
            <person name="Kawachi M."/>
        </authorList>
    </citation>
    <scope>NUCLEOTIDE SEQUENCE [LARGE SCALE GENOMIC DNA]</scope>
    <source>
        <strain evidence="2 3">NIES-2549</strain>
    </source>
</reference>
<protein>
    <submittedName>
        <fullName evidence="2">Uncharacterized protein</fullName>
    </submittedName>
</protein>
<proteinExistence type="predicted"/>
<sequence>MITKVGILLVHGIGETKKFENIEAIASNIAAALLSDPCLKVRVIINDSDDAEYRASQQTWLANDKEPLVIEVTKHDPNDQNKVIKVTELIFSEAWWADLGKADSLFSQLSFWRWGLSLWSREQYLGKKNKNKQKEQGFFEDDFGTLNQVHLPTTVSTDKTPNIPLFGRYSFFVVSWVVLLIQPLLSLLSFVLRKILAFDLRPDVLVQYLGDIKNYQEQKREPDGAGYLIDIGQPLRISVRRRMIKGLVKMRLANYDRWYVLSHSLGTVVAFNGLMEPDAVLPNYLNENLWERCKKSGIATKGTNFLTQKQADNMFPSRPAWLDLDDIISRKYLFENLKGFMTYGSPLSKFGVVWPAIVPINKDNSIFSADFEWINIYDPTDPVAGKTKYFDLVNYGGKKPIEIAYKAELIHLLSHIEYLTYNSNRKNPLVKQVAYWLLEGDNFKQPPEKNFWGWPNESVAKLYTYIRYLIWLLAGLFISWILGLFISWQLPDSIKNEFTRSTNLDVSNFLIYFLGSAVIVFLFGIFVRLWDDNHSG</sequence>
<evidence type="ECO:0000256" key="1">
    <source>
        <dbReference type="SAM" id="Phobius"/>
    </source>
</evidence>
<dbReference type="RefSeq" id="WP_046663100.1">
    <property type="nucleotide sequence ID" value="NZ_CP011304.1"/>
</dbReference>
<dbReference type="HOGENOM" id="CLU_507891_0_0_3"/>
<evidence type="ECO:0000313" key="2">
    <source>
        <dbReference type="EMBL" id="AKE66061.1"/>
    </source>
</evidence>
<dbReference type="Proteomes" id="UP000034103">
    <property type="component" value="Chromosome"/>
</dbReference>
<organism evidence="2 3">
    <name type="scientific">Microcystis aeruginosa NIES-2549</name>
    <dbReference type="NCBI Taxonomy" id="1641812"/>
    <lineage>
        <taxon>Bacteria</taxon>
        <taxon>Bacillati</taxon>
        <taxon>Cyanobacteriota</taxon>
        <taxon>Cyanophyceae</taxon>
        <taxon>Oscillatoriophycideae</taxon>
        <taxon>Chroococcales</taxon>
        <taxon>Microcystaceae</taxon>
        <taxon>Microcystis</taxon>
    </lineage>
</organism>